<dbReference type="SMART" id="SM00421">
    <property type="entry name" value="HTH_LUXR"/>
    <property type="match status" value="1"/>
</dbReference>
<accession>A0A0P6XX45</accession>
<evidence type="ECO:0000256" key="1">
    <source>
        <dbReference type="ARBA" id="ARBA00022553"/>
    </source>
</evidence>
<keyword evidence="7" id="KW-1185">Reference proteome</keyword>
<dbReference type="Proteomes" id="UP000050277">
    <property type="component" value="Unassembled WGS sequence"/>
</dbReference>
<keyword evidence="2" id="KW-0238">DNA-binding</keyword>
<proteinExistence type="predicted"/>
<dbReference type="GO" id="GO:0000160">
    <property type="term" value="P:phosphorelay signal transduction system"/>
    <property type="evidence" value="ECO:0007669"/>
    <property type="project" value="InterPro"/>
</dbReference>
<dbReference type="SUPFAM" id="SSF52172">
    <property type="entry name" value="CheY-like"/>
    <property type="match status" value="1"/>
</dbReference>
<dbReference type="OrthoDB" id="9780153at2"/>
<dbReference type="SMART" id="SM00448">
    <property type="entry name" value="REC"/>
    <property type="match status" value="1"/>
</dbReference>
<feature type="modified residue" description="4-aspartylphosphate" evidence="3">
    <location>
        <position position="58"/>
    </location>
</feature>
<evidence type="ECO:0000259" key="5">
    <source>
        <dbReference type="PROSITE" id="PS50110"/>
    </source>
</evidence>
<evidence type="ECO:0000259" key="4">
    <source>
        <dbReference type="PROSITE" id="PS50043"/>
    </source>
</evidence>
<name>A0A0P6XX45_9CHLR</name>
<dbReference type="PROSITE" id="PS00622">
    <property type="entry name" value="HTH_LUXR_1"/>
    <property type="match status" value="1"/>
</dbReference>
<dbReference type="AlphaFoldDB" id="A0A0P6XX45"/>
<evidence type="ECO:0000256" key="3">
    <source>
        <dbReference type="PROSITE-ProRule" id="PRU00169"/>
    </source>
</evidence>
<dbReference type="PANTHER" id="PTHR43214:SF43">
    <property type="entry name" value="TWO-COMPONENT RESPONSE REGULATOR"/>
    <property type="match status" value="1"/>
</dbReference>
<dbReference type="PANTHER" id="PTHR43214">
    <property type="entry name" value="TWO-COMPONENT RESPONSE REGULATOR"/>
    <property type="match status" value="1"/>
</dbReference>
<sequence length="213" mass="23298">MAIAEITILLADDHAVMRDGVRMVLEAQPDFRVVGTANDGTEAVDLADALHPDLAVLDIAMPGMNGLAAAREIRSRSPETKVIFLSMHEGEEYLKEALRAGATGYVLKRAAATELVSAIRAVQRGDSYLDPALIAKLNQLGDSDTVKFADLTERELEVLKLVAEGLTNRQIAAQLVISVKTVQSHRTNIMEKLDLHDRTDLVKYAIRRGMIEP</sequence>
<dbReference type="Pfam" id="PF00196">
    <property type="entry name" value="GerE"/>
    <property type="match status" value="1"/>
</dbReference>
<reference evidence="6 7" key="1">
    <citation type="submission" date="2015-07" db="EMBL/GenBank/DDBJ databases">
        <title>Whole genome sequence of Herpetosiphon geysericola DSM 7119.</title>
        <authorList>
            <person name="Hemp J."/>
            <person name="Ward L.M."/>
            <person name="Pace L.A."/>
            <person name="Fischer W.W."/>
        </authorList>
    </citation>
    <scope>NUCLEOTIDE SEQUENCE [LARGE SCALE GENOMIC DNA]</scope>
    <source>
        <strain evidence="6 7">DSM 7119</strain>
    </source>
</reference>
<protein>
    <submittedName>
        <fullName evidence="6">Regulator</fullName>
    </submittedName>
</protein>
<organism evidence="6 7">
    <name type="scientific">Herpetosiphon geysericola</name>
    <dbReference type="NCBI Taxonomy" id="70996"/>
    <lineage>
        <taxon>Bacteria</taxon>
        <taxon>Bacillati</taxon>
        <taxon>Chloroflexota</taxon>
        <taxon>Chloroflexia</taxon>
        <taxon>Herpetosiphonales</taxon>
        <taxon>Herpetosiphonaceae</taxon>
        <taxon>Herpetosiphon</taxon>
    </lineage>
</organism>
<dbReference type="Gene3D" id="3.40.50.2300">
    <property type="match status" value="1"/>
</dbReference>
<dbReference type="Pfam" id="PF00072">
    <property type="entry name" value="Response_reg"/>
    <property type="match status" value="1"/>
</dbReference>
<dbReference type="InterPro" id="IPR011006">
    <property type="entry name" value="CheY-like_superfamily"/>
</dbReference>
<dbReference type="SUPFAM" id="SSF46894">
    <property type="entry name" value="C-terminal effector domain of the bipartite response regulators"/>
    <property type="match status" value="1"/>
</dbReference>
<dbReference type="InterPro" id="IPR001789">
    <property type="entry name" value="Sig_transdc_resp-reg_receiver"/>
</dbReference>
<evidence type="ECO:0000313" key="7">
    <source>
        <dbReference type="Proteomes" id="UP000050277"/>
    </source>
</evidence>
<dbReference type="InterPro" id="IPR000792">
    <property type="entry name" value="Tscrpt_reg_LuxR_C"/>
</dbReference>
<dbReference type="InterPro" id="IPR016032">
    <property type="entry name" value="Sig_transdc_resp-reg_C-effctor"/>
</dbReference>
<dbReference type="RefSeq" id="WP_054534299.1">
    <property type="nucleotide sequence ID" value="NZ_LGKP01000015.1"/>
</dbReference>
<dbReference type="PATRIC" id="fig|70996.4.peg.4563"/>
<dbReference type="STRING" id="70996.SE18_09995"/>
<evidence type="ECO:0000313" key="6">
    <source>
        <dbReference type="EMBL" id="KPL88977.1"/>
    </source>
</evidence>
<evidence type="ECO:0000256" key="2">
    <source>
        <dbReference type="ARBA" id="ARBA00023125"/>
    </source>
</evidence>
<dbReference type="PROSITE" id="PS50110">
    <property type="entry name" value="RESPONSE_REGULATORY"/>
    <property type="match status" value="1"/>
</dbReference>
<dbReference type="InterPro" id="IPR058245">
    <property type="entry name" value="NreC/VraR/RcsB-like_REC"/>
</dbReference>
<keyword evidence="1 3" id="KW-0597">Phosphoprotein</keyword>
<feature type="domain" description="Response regulatory" evidence="5">
    <location>
        <begin position="7"/>
        <end position="123"/>
    </location>
</feature>
<dbReference type="PROSITE" id="PS50043">
    <property type="entry name" value="HTH_LUXR_2"/>
    <property type="match status" value="1"/>
</dbReference>
<dbReference type="EMBL" id="LGKP01000015">
    <property type="protein sequence ID" value="KPL88977.1"/>
    <property type="molecule type" value="Genomic_DNA"/>
</dbReference>
<dbReference type="GO" id="GO:0003677">
    <property type="term" value="F:DNA binding"/>
    <property type="evidence" value="ECO:0007669"/>
    <property type="project" value="UniProtKB-KW"/>
</dbReference>
<dbReference type="CDD" id="cd17535">
    <property type="entry name" value="REC_NarL-like"/>
    <property type="match status" value="1"/>
</dbReference>
<feature type="domain" description="HTH luxR-type" evidence="4">
    <location>
        <begin position="144"/>
        <end position="209"/>
    </location>
</feature>
<dbReference type="InterPro" id="IPR039420">
    <property type="entry name" value="WalR-like"/>
</dbReference>
<comment type="caution">
    <text evidence="6">The sequence shown here is derived from an EMBL/GenBank/DDBJ whole genome shotgun (WGS) entry which is preliminary data.</text>
</comment>
<dbReference type="GO" id="GO:0006355">
    <property type="term" value="P:regulation of DNA-templated transcription"/>
    <property type="evidence" value="ECO:0007669"/>
    <property type="project" value="InterPro"/>
</dbReference>
<dbReference type="CDD" id="cd06170">
    <property type="entry name" value="LuxR_C_like"/>
    <property type="match status" value="1"/>
</dbReference>
<gene>
    <name evidence="6" type="ORF">SE18_09995</name>
</gene>
<dbReference type="PRINTS" id="PR00038">
    <property type="entry name" value="HTHLUXR"/>
</dbReference>